<sequence length="207" mass="23403">MNNNQACNPVLLIHGIFDTIAIFRVMSKHLRQKGWEVHSFNLCPNYGLSSIECLAEQIVEYADQNFAPNQPFDLVGFSMGGIVSRYYVQKLGGIERVQRLITISSPHNGTMTANFYPTKAAAQMRPNSPLLLDLNNNIGMLDRLNFTSIWTKFDLMIVPANSSHLNWGEEIILDVRLHAWMVKDPNCITAVEKALRTPLKFPQSKVI</sequence>
<evidence type="ECO:0000313" key="1">
    <source>
        <dbReference type="EMBL" id="GCE94530.1"/>
    </source>
</evidence>
<proteinExistence type="predicted"/>
<gene>
    <name evidence="1" type="ORF">NIES46_25880</name>
</gene>
<dbReference type="InterPro" id="IPR029058">
    <property type="entry name" value="AB_hydrolase_fold"/>
</dbReference>
<dbReference type="PANTHER" id="PTHR37946:SF1">
    <property type="entry name" value="SLL1969 PROTEIN"/>
    <property type="match status" value="1"/>
</dbReference>
<evidence type="ECO:0000313" key="2">
    <source>
        <dbReference type="Proteomes" id="UP000326169"/>
    </source>
</evidence>
<dbReference type="RefSeq" id="WP_006617419.1">
    <property type="nucleotide sequence ID" value="NZ_BIMW01000101.1"/>
</dbReference>
<comment type="caution">
    <text evidence="1">The sequence shown here is derived from an EMBL/GenBank/DDBJ whole genome shotgun (WGS) entry which is preliminary data.</text>
</comment>
<keyword evidence="2" id="KW-1185">Reference proteome</keyword>
<accession>A0A5M3T997</accession>
<protein>
    <submittedName>
        <fullName evidence="1">Lipase family protein</fullName>
    </submittedName>
</protein>
<dbReference type="Gene3D" id="3.40.50.1820">
    <property type="entry name" value="alpha/beta hydrolase"/>
    <property type="match status" value="1"/>
</dbReference>
<dbReference type="GeneID" id="301683426"/>
<name>A0A5M3T997_LIMPL</name>
<dbReference type="SUPFAM" id="SSF53474">
    <property type="entry name" value="alpha/beta-Hydrolases"/>
    <property type="match status" value="1"/>
</dbReference>
<reference evidence="1 2" key="1">
    <citation type="journal article" date="2019" name="J Genomics">
        <title>The Draft Genome of a Hydrogen-producing Cyanobacterium, Arthrospira platensis NIES-46.</title>
        <authorList>
            <person name="Suzuki S."/>
            <person name="Yamaguchi H."/>
            <person name="Kawachi M."/>
        </authorList>
    </citation>
    <scope>NUCLEOTIDE SEQUENCE [LARGE SCALE GENOMIC DNA]</scope>
    <source>
        <strain evidence="1 2">NIES-46</strain>
    </source>
</reference>
<dbReference type="Pfam" id="PF02089">
    <property type="entry name" value="Palm_thioest"/>
    <property type="match status" value="1"/>
</dbReference>
<dbReference type="EMBL" id="BIMW01000101">
    <property type="protein sequence ID" value="GCE94530.1"/>
    <property type="molecule type" value="Genomic_DNA"/>
</dbReference>
<dbReference type="Proteomes" id="UP000326169">
    <property type="component" value="Unassembled WGS sequence"/>
</dbReference>
<dbReference type="PANTHER" id="PTHR37946">
    <property type="entry name" value="SLL1969 PROTEIN"/>
    <property type="match status" value="1"/>
</dbReference>
<organism evidence="1 2">
    <name type="scientific">Limnospira platensis NIES-46</name>
    <dbReference type="NCBI Taxonomy" id="1236695"/>
    <lineage>
        <taxon>Bacteria</taxon>
        <taxon>Bacillati</taxon>
        <taxon>Cyanobacteriota</taxon>
        <taxon>Cyanophyceae</taxon>
        <taxon>Oscillatoriophycideae</taxon>
        <taxon>Oscillatoriales</taxon>
        <taxon>Sirenicapillariaceae</taxon>
        <taxon>Limnospira</taxon>
    </lineage>
</organism>